<feature type="domain" description="Methyltransferase" evidence="1">
    <location>
        <begin position="38"/>
        <end position="125"/>
    </location>
</feature>
<dbReference type="Proteomes" id="UP001595632">
    <property type="component" value="Unassembled WGS sequence"/>
</dbReference>
<accession>A0ABV7GRV8</accession>
<dbReference type="GO" id="GO:0032259">
    <property type="term" value="P:methylation"/>
    <property type="evidence" value="ECO:0007669"/>
    <property type="project" value="UniProtKB-KW"/>
</dbReference>
<proteinExistence type="predicted"/>
<evidence type="ECO:0000259" key="1">
    <source>
        <dbReference type="Pfam" id="PF13649"/>
    </source>
</evidence>
<dbReference type="CDD" id="cd02440">
    <property type="entry name" value="AdoMet_MTases"/>
    <property type="match status" value="1"/>
</dbReference>
<name>A0ABV7GRV8_9RHOB</name>
<keyword evidence="2" id="KW-0489">Methyltransferase</keyword>
<protein>
    <submittedName>
        <fullName evidence="2">Class I SAM-dependent methyltransferase</fullName>
    </submittedName>
</protein>
<keyword evidence="3" id="KW-1185">Reference proteome</keyword>
<dbReference type="InterPro" id="IPR041698">
    <property type="entry name" value="Methyltransf_25"/>
</dbReference>
<reference evidence="3" key="1">
    <citation type="journal article" date="2019" name="Int. J. Syst. Evol. Microbiol.">
        <title>The Global Catalogue of Microorganisms (GCM) 10K type strain sequencing project: providing services to taxonomists for standard genome sequencing and annotation.</title>
        <authorList>
            <consortium name="The Broad Institute Genomics Platform"/>
            <consortium name="The Broad Institute Genome Sequencing Center for Infectious Disease"/>
            <person name="Wu L."/>
            <person name="Ma J."/>
        </authorList>
    </citation>
    <scope>NUCLEOTIDE SEQUENCE [LARGE SCALE GENOMIC DNA]</scope>
    <source>
        <strain evidence="3">KCTC 52366</strain>
    </source>
</reference>
<dbReference type="Pfam" id="PF13649">
    <property type="entry name" value="Methyltransf_25"/>
    <property type="match status" value="1"/>
</dbReference>
<dbReference type="InterPro" id="IPR029063">
    <property type="entry name" value="SAM-dependent_MTases_sf"/>
</dbReference>
<sequence length="234" mass="24894">MSDPILTLYQGLERLGPGAPEDVAWAAHVADVPPDARICDAGCGTGADIPALMTVAPVGAITAVDDAKLFVDEVLARFGTRVNAYAGDMAKLKGPYDFIWSAGAVYFHGVTKVLRAWRPVLAKGGAVAFSEPCLFTDTPSEATLAFWGGYERLTDAEGIARQVADADYEVLATRRVSDAAWAAYYGPLAERVAALRRNADPVLALALDAAETEIAAWEHVRAETGYLLSVVRPV</sequence>
<keyword evidence="2" id="KW-0808">Transferase</keyword>
<dbReference type="SUPFAM" id="SSF53335">
    <property type="entry name" value="S-adenosyl-L-methionine-dependent methyltransferases"/>
    <property type="match status" value="1"/>
</dbReference>
<evidence type="ECO:0000313" key="3">
    <source>
        <dbReference type="Proteomes" id="UP001595632"/>
    </source>
</evidence>
<organism evidence="2 3">
    <name type="scientific">Psychromarinibacter halotolerans</name>
    <dbReference type="NCBI Taxonomy" id="1775175"/>
    <lineage>
        <taxon>Bacteria</taxon>
        <taxon>Pseudomonadati</taxon>
        <taxon>Pseudomonadota</taxon>
        <taxon>Alphaproteobacteria</taxon>
        <taxon>Rhodobacterales</taxon>
        <taxon>Paracoccaceae</taxon>
        <taxon>Psychromarinibacter</taxon>
    </lineage>
</organism>
<dbReference type="GO" id="GO:0008168">
    <property type="term" value="F:methyltransferase activity"/>
    <property type="evidence" value="ECO:0007669"/>
    <property type="project" value="UniProtKB-KW"/>
</dbReference>
<dbReference type="EMBL" id="JBHRTB010000010">
    <property type="protein sequence ID" value="MFC3143413.1"/>
    <property type="molecule type" value="Genomic_DNA"/>
</dbReference>
<dbReference type="Gene3D" id="3.40.50.150">
    <property type="entry name" value="Vaccinia Virus protein VP39"/>
    <property type="match status" value="1"/>
</dbReference>
<comment type="caution">
    <text evidence="2">The sequence shown here is derived from an EMBL/GenBank/DDBJ whole genome shotgun (WGS) entry which is preliminary data.</text>
</comment>
<gene>
    <name evidence="2" type="ORF">ACFOGP_11870</name>
</gene>
<evidence type="ECO:0000313" key="2">
    <source>
        <dbReference type="EMBL" id="MFC3143413.1"/>
    </source>
</evidence>
<dbReference type="RefSeq" id="WP_275630703.1">
    <property type="nucleotide sequence ID" value="NZ_JARGYD010000001.1"/>
</dbReference>